<dbReference type="AlphaFoldDB" id="A0A2C9UNA2"/>
<reference evidence="1" key="1">
    <citation type="submission" date="2016-02" db="EMBL/GenBank/DDBJ databases">
        <title>WGS assembly of Manihot esculenta.</title>
        <authorList>
            <person name="Bredeson J.V."/>
            <person name="Prochnik S.E."/>
            <person name="Lyons J.B."/>
            <person name="Schmutz J."/>
            <person name="Grimwood J."/>
            <person name="Vrebalov J."/>
            <person name="Bart R.S."/>
            <person name="Amuge T."/>
            <person name="Ferguson M.E."/>
            <person name="Green R."/>
            <person name="Putnam N."/>
            <person name="Stites J."/>
            <person name="Rounsley S."/>
            <person name="Rokhsar D.S."/>
        </authorList>
    </citation>
    <scope>NUCLEOTIDE SEQUENCE [LARGE SCALE GENOMIC DNA]</scope>
    <source>
        <tissue evidence="1">Leaf</tissue>
    </source>
</reference>
<dbReference type="EMBL" id="CM004400">
    <property type="protein sequence ID" value="OAY32001.1"/>
    <property type="molecule type" value="Genomic_DNA"/>
</dbReference>
<organism evidence="1">
    <name type="scientific">Manihot esculenta</name>
    <name type="common">Cassava</name>
    <name type="synonym">Jatropha manihot</name>
    <dbReference type="NCBI Taxonomy" id="3983"/>
    <lineage>
        <taxon>Eukaryota</taxon>
        <taxon>Viridiplantae</taxon>
        <taxon>Streptophyta</taxon>
        <taxon>Embryophyta</taxon>
        <taxon>Tracheophyta</taxon>
        <taxon>Spermatophyta</taxon>
        <taxon>Magnoliopsida</taxon>
        <taxon>eudicotyledons</taxon>
        <taxon>Gunneridae</taxon>
        <taxon>Pentapetalae</taxon>
        <taxon>rosids</taxon>
        <taxon>fabids</taxon>
        <taxon>Malpighiales</taxon>
        <taxon>Euphorbiaceae</taxon>
        <taxon>Crotonoideae</taxon>
        <taxon>Manihoteae</taxon>
        <taxon>Manihot</taxon>
    </lineage>
</organism>
<evidence type="ECO:0000313" key="1">
    <source>
        <dbReference type="EMBL" id="OAY32001.1"/>
    </source>
</evidence>
<accession>A0A2C9UNA2</accession>
<sequence>MLFWKKKINKSISELKNIIKCFSEYFFSLVNTISNNYIYQEYLLCK</sequence>
<gene>
    <name evidence="1" type="ORF">MANES_14G158500</name>
</gene>
<name>A0A2C9UNA2_MANES</name>
<proteinExistence type="predicted"/>
<protein>
    <submittedName>
        <fullName evidence="1">Uncharacterized protein</fullName>
    </submittedName>
</protein>